<organism evidence="3 4">
    <name type="scientific">Salinisphaera shabanensis E1L3A</name>
    <dbReference type="NCBI Taxonomy" id="1033802"/>
    <lineage>
        <taxon>Bacteria</taxon>
        <taxon>Pseudomonadati</taxon>
        <taxon>Pseudomonadota</taxon>
        <taxon>Gammaproteobacteria</taxon>
        <taxon>Salinisphaerales</taxon>
        <taxon>Salinisphaeraceae</taxon>
        <taxon>Salinisphaera</taxon>
    </lineage>
</organism>
<gene>
    <name evidence="3" type="ORF">SSPSH_002756</name>
</gene>
<evidence type="ECO:0000256" key="1">
    <source>
        <dbReference type="SAM" id="MobiDB-lite"/>
    </source>
</evidence>
<dbReference type="RefSeq" id="WP_021031772.1">
    <property type="nucleotide sequence ID" value="NZ_AFNV02000020.1"/>
</dbReference>
<feature type="compositionally biased region" description="Low complexity" evidence="1">
    <location>
        <begin position="75"/>
        <end position="102"/>
    </location>
</feature>
<dbReference type="InterPro" id="IPR013429">
    <property type="entry name" value="Regulatory_FmdB_Zinc_ribbon"/>
</dbReference>
<dbReference type="eggNOG" id="COG2331">
    <property type="taxonomic scope" value="Bacteria"/>
</dbReference>
<dbReference type="SMART" id="SM00834">
    <property type="entry name" value="CxxC_CXXC_SSSS"/>
    <property type="match status" value="1"/>
</dbReference>
<dbReference type="AlphaFoldDB" id="U2E345"/>
<dbReference type="Proteomes" id="UP000006242">
    <property type="component" value="Unassembled WGS sequence"/>
</dbReference>
<feature type="domain" description="Putative regulatory protein FmdB zinc ribbon" evidence="2">
    <location>
        <begin position="1"/>
        <end position="42"/>
    </location>
</feature>
<keyword evidence="4" id="KW-1185">Reference proteome</keyword>
<dbReference type="PANTHER" id="PTHR34404:SF2">
    <property type="entry name" value="CONSERVED SERINE RICH PROTEIN"/>
    <property type="match status" value="1"/>
</dbReference>
<accession>U2E345</accession>
<proteinExistence type="predicted"/>
<dbReference type="OrthoDB" id="9813321at2"/>
<dbReference type="EMBL" id="AFNV02000020">
    <property type="protein sequence ID" value="ERJ18311.1"/>
    <property type="molecule type" value="Genomic_DNA"/>
</dbReference>
<evidence type="ECO:0000313" key="4">
    <source>
        <dbReference type="Proteomes" id="UP000006242"/>
    </source>
</evidence>
<evidence type="ECO:0000259" key="2">
    <source>
        <dbReference type="SMART" id="SM00834"/>
    </source>
</evidence>
<comment type="caution">
    <text evidence="3">The sequence shown here is derived from an EMBL/GenBank/DDBJ whole genome shotgun (WGS) entry which is preliminary data.</text>
</comment>
<feature type="region of interest" description="Disordered" evidence="1">
    <location>
        <begin position="57"/>
        <end position="125"/>
    </location>
</feature>
<evidence type="ECO:0000313" key="3">
    <source>
        <dbReference type="EMBL" id="ERJ18311.1"/>
    </source>
</evidence>
<feature type="compositionally biased region" description="Basic and acidic residues" evidence="1">
    <location>
        <begin position="57"/>
        <end position="74"/>
    </location>
</feature>
<feature type="compositionally biased region" description="Basic and acidic residues" evidence="1">
    <location>
        <begin position="103"/>
        <end position="119"/>
    </location>
</feature>
<dbReference type="Pfam" id="PF09723">
    <property type="entry name" value="Zn_ribbon_8"/>
    <property type="match status" value="1"/>
</dbReference>
<reference evidence="3 4" key="1">
    <citation type="journal article" date="2011" name="J. Bacteriol.">
        <title>Genome sequence of Salinisphaera shabanensis, a gammaproteobacterium from the harsh, variable environment of the brine-seawater interface of the Shaban Deep in the Red Sea.</title>
        <authorList>
            <person name="Antunes A."/>
            <person name="Alam I."/>
            <person name="Bajic V.B."/>
            <person name="Stingl U."/>
        </authorList>
    </citation>
    <scope>NUCLEOTIDE SEQUENCE [LARGE SCALE GENOMIC DNA]</scope>
    <source>
        <strain evidence="3 4">E1L3A</strain>
    </source>
</reference>
<protein>
    <submittedName>
        <fullName evidence="3">Type I antifreeze protein</fullName>
    </submittedName>
</protein>
<dbReference type="NCBIfam" id="TIGR02605">
    <property type="entry name" value="CxxC_CxxC_SSSS"/>
    <property type="match status" value="1"/>
</dbReference>
<dbReference type="PANTHER" id="PTHR34404">
    <property type="entry name" value="REGULATORY PROTEIN, FMDB FAMILY"/>
    <property type="match status" value="1"/>
</dbReference>
<sequence length="125" mass="13290">MPIYEYVCRNCGHELERLQRLSEDPLIQCPECDTPELKRKISAAGFRLAGGGWYETDFKSDGKRNIASGDDKTSKSTSSNATASDGAKSDSASTASKSSSADTKTDTSSKPAKKTESKPSTDAGS</sequence>
<dbReference type="STRING" id="1033802.SSPSH_002756"/>
<dbReference type="Gene3D" id="2.20.28.30">
    <property type="entry name" value="RNA polymerase ii, chain L"/>
    <property type="match status" value="1"/>
</dbReference>
<reference evidence="3 4" key="2">
    <citation type="journal article" date="2013" name="PLoS ONE">
        <title>INDIGO - INtegrated Data Warehouse of MIcrobial GenOmes with Examples from the Red Sea Extremophiles.</title>
        <authorList>
            <person name="Alam I."/>
            <person name="Antunes A."/>
            <person name="Kamau A.A."/>
            <person name="Ba Alawi W."/>
            <person name="Kalkatawi M."/>
            <person name="Stingl U."/>
            <person name="Bajic V.B."/>
        </authorList>
    </citation>
    <scope>NUCLEOTIDE SEQUENCE [LARGE SCALE GENOMIC DNA]</scope>
    <source>
        <strain evidence="3 4">E1L3A</strain>
    </source>
</reference>
<name>U2E345_9GAMM</name>